<evidence type="ECO:0000313" key="1">
    <source>
        <dbReference type="EMBL" id="AFY00189.1"/>
    </source>
</evidence>
<name>K7Z7A9_BDEBC</name>
<dbReference type="EMBL" id="CP002930">
    <property type="protein sequence ID" value="AFY00189.1"/>
    <property type="molecule type" value="Genomic_DNA"/>
</dbReference>
<gene>
    <name evidence="1" type="ORF">Bdt_0481</name>
</gene>
<evidence type="ECO:0000313" key="2">
    <source>
        <dbReference type="Proteomes" id="UP000010074"/>
    </source>
</evidence>
<accession>K7Z7A9</accession>
<sequence length="32" mass="3660">MQLEEEKQAQRVFSLSLVKALSQSTVKNLKII</sequence>
<dbReference type="AlphaFoldDB" id="K7Z7A9"/>
<dbReference type="KEGG" id="bbat:Bdt_0481"/>
<proteinExistence type="predicted"/>
<organism evidence="1 2">
    <name type="scientific">Bdellovibrio bacteriovorus str. Tiberius</name>
    <dbReference type="NCBI Taxonomy" id="1069642"/>
    <lineage>
        <taxon>Bacteria</taxon>
        <taxon>Pseudomonadati</taxon>
        <taxon>Bdellovibrionota</taxon>
        <taxon>Bdellovibrionia</taxon>
        <taxon>Bdellovibrionales</taxon>
        <taxon>Pseudobdellovibrionaceae</taxon>
        <taxon>Bdellovibrio</taxon>
    </lineage>
</organism>
<dbReference type="Proteomes" id="UP000010074">
    <property type="component" value="Chromosome"/>
</dbReference>
<dbReference type="HOGENOM" id="CLU_3388225_0_0_7"/>
<reference evidence="1 2" key="1">
    <citation type="journal article" date="2012" name="BMC Genomics">
        <title>Genome analysis of a simultaneously predatory and prey-independent, novel Bdellovibrio bacteriovorus from the River Tiber, supports in silico predictions of both ancient and recent lateral gene transfer from diverse bacteria.</title>
        <authorList>
            <person name="Hobley L."/>
            <person name="Lerner T.R."/>
            <person name="Williams L.E."/>
            <person name="Lambert C."/>
            <person name="Till R."/>
            <person name="Milner D.S."/>
            <person name="Basford S.M."/>
            <person name="Capeness M.J."/>
            <person name="Fenton A.K."/>
            <person name="Atterbury R.J."/>
            <person name="Harris M.A."/>
            <person name="Sockett R.E."/>
        </authorList>
    </citation>
    <scope>NUCLEOTIDE SEQUENCE [LARGE SCALE GENOMIC DNA]</scope>
    <source>
        <strain evidence="1 2">Tiberius</strain>
    </source>
</reference>
<protein>
    <submittedName>
        <fullName evidence="1">Uncharacterized protein</fullName>
    </submittedName>
</protein>